<evidence type="ECO:0000313" key="2">
    <source>
        <dbReference type="EMBL" id="BBA34737.1"/>
    </source>
</evidence>
<dbReference type="KEGG" id="mmai:sS8_2792"/>
<accession>A0A250KSZ7</accession>
<keyword evidence="1" id="KW-0472">Membrane</keyword>
<name>A0A250KSZ7_9GAMM</name>
<reference evidence="2 3" key="1">
    <citation type="submission" date="2016-12" db="EMBL/GenBank/DDBJ databases">
        <title>Genome sequencing of Methylocaldum marinum.</title>
        <authorList>
            <person name="Takeuchi M."/>
            <person name="Kamagata Y."/>
            <person name="Hiraoka S."/>
            <person name="Oshima K."/>
            <person name="Hattori M."/>
            <person name="Iwasaki W."/>
        </authorList>
    </citation>
    <scope>NUCLEOTIDE SEQUENCE [LARGE SCALE GENOMIC DNA]</scope>
    <source>
        <strain evidence="2 3">S8</strain>
    </source>
</reference>
<dbReference type="Proteomes" id="UP000266313">
    <property type="component" value="Chromosome"/>
</dbReference>
<keyword evidence="1" id="KW-1133">Transmembrane helix</keyword>
<feature type="transmembrane region" description="Helical" evidence="1">
    <location>
        <begin position="148"/>
        <end position="172"/>
    </location>
</feature>
<gene>
    <name evidence="2" type="ORF">sS8_2792</name>
</gene>
<dbReference type="PANTHER" id="PTHR34219">
    <property type="entry name" value="IRON-REGULATED INNER MEMBRANE PROTEIN-RELATED"/>
    <property type="match status" value="1"/>
</dbReference>
<dbReference type="PANTHER" id="PTHR34219:SF5">
    <property type="entry name" value="BLR4505 PROTEIN"/>
    <property type="match status" value="1"/>
</dbReference>
<keyword evidence="3" id="KW-1185">Reference proteome</keyword>
<dbReference type="EMBL" id="AP017928">
    <property type="protein sequence ID" value="BBA34737.1"/>
    <property type="molecule type" value="Genomic_DNA"/>
</dbReference>
<feature type="transmembrane region" description="Helical" evidence="1">
    <location>
        <begin position="253"/>
        <end position="272"/>
    </location>
</feature>
<dbReference type="RefSeq" id="WP_232020301.1">
    <property type="nucleotide sequence ID" value="NZ_AP017928.1"/>
</dbReference>
<feature type="transmembrane region" description="Helical" evidence="1">
    <location>
        <begin position="404"/>
        <end position="427"/>
    </location>
</feature>
<organism evidence="2 3">
    <name type="scientific">Methylocaldum marinum</name>
    <dbReference type="NCBI Taxonomy" id="1432792"/>
    <lineage>
        <taxon>Bacteria</taxon>
        <taxon>Pseudomonadati</taxon>
        <taxon>Pseudomonadota</taxon>
        <taxon>Gammaproteobacteria</taxon>
        <taxon>Methylococcales</taxon>
        <taxon>Methylococcaceae</taxon>
        <taxon>Methylocaldum</taxon>
    </lineage>
</organism>
<dbReference type="InterPro" id="IPR005625">
    <property type="entry name" value="PepSY-ass_TM"/>
</dbReference>
<dbReference type="Pfam" id="PF03929">
    <property type="entry name" value="PepSY_TM"/>
    <property type="match status" value="2"/>
</dbReference>
<evidence type="ECO:0000256" key="1">
    <source>
        <dbReference type="SAM" id="Phobius"/>
    </source>
</evidence>
<feature type="transmembrane region" description="Helical" evidence="1">
    <location>
        <begin position="12"/>
        <end position="34"/>
    </location>
</feature>
<dbReference type="AlphaFoldDB" id="A0A250KSZ7"/>
<proteinExistence type="predicted"/>
<protein>
    <submittedName>
        <fullName evidence="2">PepSY-associated TM helix domain protein</fullName>
    </submittedName>
</protein>
<keyword evidence="1" id="KW-0812">Transmembrane</keyword>
<evidence type="ECO:0000313" key="3">
    <source>
        <dbReference type="Proteomes" id="UP000266313"/>
    </source>
</evidence>
<sequence>MSRRLWVLVHRWAGLAMTGFLIVVGLTGSLLAFLPELEHALNPEFFVADNGRPRLDLATLAERAETLAPEARVNALWVGEQDTVMVSVAPRIEPSTGKPRDPGFDQLVLDPYTGAELGRRTWGAISEGIVNLMPFIYKLHYTLALDEVGIWILGITALVWTIDCFVAFYLTLPAGRSDSRSFRERMAQGIFLLRNKPFFFGALTPAETSRARGNHRNVPAQRAFWQRWKPSWQIKWRASPYRINFDLHRAGGLWLWPALLIFAWSSVYMNLWDTVYTWTTRLVFDYREPWTELPKLGKPLDQPRISWRDAETIGRGLMDKAAATHGFTVERPVAFRLNRELGVYVYIVRSSRDIQDRFGQTRVFFDADTGEERLLLLPSGQYGGNTVTTWLAALHMAHVFGLPYRIFVCILGLAIVMLAVTGVVIWLRKRRARRFRHAAGAFSPEASVSRLDVLAKADES</sequence>